<organism evidence="1 2">
    <name type="scientific">Rhizophagus irregularis (strain DAOM 197198w)</name>
    <name type="common">Glomus intraradices</name>
    <dbReference type="NCBI Taxonomy" id="1432141"/>
    <lineage>
        <taxon>Eukaryota</taxon>
        <taxon>Fungi</taxon>
        <taxon>Fungi incertae sedis</taxon>
        <taxon>Mucoromycota</taxon>
        <taxon>Glomeromycotina</taxon>
        <taxon>Glomeromycetes</taxon>
        <taxon>Glomerales</taxon>
        <taxon>Glomeraceae</taxon>
        <taxon>Rhizophagus</taxon>
    </lineage>
</organism>
<proteinExistence type="predicted"/>
<protein>
    <submittedName>
        <fullName evidence="1">Uncharacterized protein</fullName>
    </submittedName>
</protein>
<accession>A0A015K4J1</accession>
<dbReference type="EMBL" id="JEMT01012842">
    <property type="protein sequence ID" value="EXX74520.1"/>
    <property type="molecule type" value="Genomic_DNA"/>
</dbReference>
<evidence type="ECO:0000313" key="2">
    <source>
        <dbReference type="Proteomes" id="UP000022910"/>
    </source>
</evidence>
<reference evidence="1 2" key="1">
    <citation type="submission" date="2014-02" db="EMBL/GenBank/DDBJ databases">
        <title>Single nucleus genome sequencing reveals high similarity among nuclei of an endomycorrhizal fungus.</title>
        <authorList>
            <person name="Lin K."/>
            <person name="Geurts R."/>
            <person name="Zhang Z."/>
            <person name="Limpens E."/>
            <person name="Saunders D.G."/>
            <person name="Mu D."/>
            <person name="Pang E."/>
            <person name="Cao H."/>
            <person name="Cha H."/>
            <person name="Lin T."/>
            <person name="Zhou Q."/>
            <person name="Shang Y."/>
            <person name="Li Y."/>
            <person name="Ivanov S."/>
            <person name="Sharma T."/>
            <person name="Velzen R.V."/>
            <person name="Ruijter N.D."/>
            <person name="Aanen D.K."/>
            <person name="Win J."/>
            <person name="Kamoun S."/>
            <person name="Bisseling T."/>
            <person name="Huang S."/>
        </authorList>
    </citation>
    <scope>NUCLEOTIDE SEQUENCE [LARGE SCALE GENOMIC DNA]</scope>
    <source>
        <strain evidence="2">DAOM197198w</strain>
    </source>
</reference>
<name>A0A015K4J1_RHIIW</name>
<comment type="caution">
    <text evidence="1">The sequence shown here is derived from an EMBL/GenBank/DDBJ whole genome shotgun (WGS) entry which is preliminary data.</text>
</comment>
<dbReference type="HOGENOM" id="CLU_2905345_0_0_1"/>
<dbReference type="Proteomes" id="UP000022910">
    <property type="component" value="Unassembled WGS sequence"/>
</dbReference>
<evidence type="ECO:0000313" key="1">
    <source>
        <dbReference type="EMBL" id="EXX74520.1"/>
    </source>
</evidence>
<keyword evidence="2" id="KW-1185">Reference proteome</keyword>
<sequence length="62" mass="6789">MRGLEHSRLLFGKLVGTSFCCSPAIGPKLWVFYWSSMMLCEGGSIACLLCKPVSTRFSAVSQ</sequence>
<dbReference type="AlphaFoldDB" id="A0A015K4J1"/>
<gene>
    <name evidence="1" type="ORF">RirG_050180</name>
</gene>